<comment type="caution">
    <text evidence="2">The sequence shown here is derived from an EMBL/GenBank/DDBJ whole genome shotgun (WGS) entry which is preliminary data.</text>
</comment>
<organism evidence="2 3">
    <name type="scientific">Micrococcoides hystricis</name>
    <dbReference type="NCBI Taxonomy" id="1572761"/>
    <lineage>
        <taxon>Bacteria</taxon>
        <taxon>Bacillati</taxon>
        <taxon>Actinomycetota</taxon>
        <taxon>Actinomycetes</taxon>
        <taxon>Micrococcales</taxon>
        <taxon>Micrococcaceae</taxon>
        <taxon>Micrococcoides</taxon>
    </lineage>
</organism>
<evidence type="ECO:0000313" key="2">
    <source>
        <dbReference type="EMBL" id="MFC0581917.1"/>
    </source>
</evidence>
<gene>
    <name evidence="2" type="ORF">ACFFFR_05915</name>
</gene>
<sequence length="123" mass="13318">MEREAEDRTDLDVIGAFDAVEEDEARTEEPVSSRHARFRLLLIISLIIGFLAALLLIGMAVFQVFAAGSQTLAESATSRPEGESAQIEGVSVPFVPVFVIFGLAFIGIVVGGWGTGLGRRRRR</sequence>
<dbReference type="RefSeq" id="WP_377458684.1">
    <property type="nucleotide sequence ID" value="NZ_JBHLUB010000027.1"/>
</dbReference>
<evidence type="ECO:0000313" key="3">
    <source>
        <dbReference type="Proteomes" id="UP001589862"/>
    </source>
</evidence>
<feature type="transmembrane region" description="Helical" evidence="1">
    <location>
        <begin position="94"/>
        <end position="117"/>
    </location>
</feature>
<name>A0ABV6PC39_9MICC</name>
<keyword evidence="1" id="KW-0812">Transmembrane</keyword>
<proteinExistence type="predicted"/>
<keyword evidence="1" id="KW-0472">Membrane</keyword>
<protein>
    <submittedName>
        <fullName evidence="2">Uncharacterized protein</fullName>
    </submittedName>
</protein>
<dbReference type="EMBL" id="JBHLUB010000027">
    <property type="protein sequence ID" value="MFC0581917.1"/>
    <property type="molecule type" value="Genomic_DNA"/>
</dbReference>
<keyword evidence="1" id="KW-1133">Transmembrane helix</keyword>
<feature type="transmembrane region" description="Helical" evidence="1">
    <location>
        <begin position="40"/>
        <end position="65"/>
    </location>
</feature>
<dbReference type="Proteomes" id="UP001589862">
    <property type="component" value="Unassembled WGS sequence"/>
</dbReference>
<accession>A0ABV6PC39</accession>
<keyword evidence="3" id="KW-1185">Reference proteome</keyword>
<evidence type="ECO:0000256" key="1">
    <source>
        <dbReference type="SAM" id="Phobius"/>
    </source>
</evidence>
<reference evidence="2 3" key="1">
    <citation type="submission" date="2024-09" db="EMBL/GenBank/DDBJ databases">
        <authorList>
            <person name="Sun Q."/>
            <person name="Mori K."/>
        </authorList>
    </citation>
    <scope>NUCLEOTIDE SEQUENCE [LARGE SCALE GENOMIC DNA]</scope>
    <source>
        <strain evidence="2 3">NCAIM B.02604</strain>
    </source>
</reference>